<dbReference type="Proteomes" id="UP000230750">
    <property type="component" value="Unassembled WGS sequence"/>
</dbReference>
<dbReference type="GO" id="GO:0005777">
    <property type="term" value="C:peroxisome"/>
    <property type="evidence" value="ECO:0007669"/>
    <property type="project" value="InterPro"/>
</dbReference>
<dbReference type="InterPro" id="IPR033228">
    <property type="entry name" value="SZT2"/>
</dbReference>
<protein>
    <recommendedName>
        <fullName evidence="4">Protein SZT2</fullName>
    </recommendedName>
</protein>
<dbReference type="PANTHER" id="PTHR14918:SF3">
    <property type="entry name" value="KICSTOR COMPLEX PROTEIN SZT2"/>
    <property type="match status" value="1"/>
</dbReference>
<evidence type="ECO:0008006" key="4">
    <source>
        <dbReference type="Google" id="ProtNLM"/>
    </source>
</evidence>
<dbReference type="EMBL" id="MRZV01000045">
    <property type="protein sequence ID" value="PIK60871.1"/>
    <property type="molecule type" value="Genomic_DNA"/>
</dbReference>
<dbReference type="AlphaFoldDB" id="A0A2G8LKU7"/>
<dbReference type="OrthoDB" id="43547at2759"/>
<keyword evidence="1" id="KW-0175">Coiled coil</keyword>
<keyword evidence="3" id="KW-1185">Reference proteome</keyword>
<dbReference type="STRING" id="307972.A0A2G8LKU7"/>
<proteinExistence type="predicted"/>
<sequence length="600" mass="67656">MAEAADVYLLMKEEYRISRNTRAAWFFDHLNQTVTPKSDEELLQSKEELEVLSVLPVVEESSHDSDEPSQQAMRFFQAPIFPSWQEDTDIQLGKVNIMNSFTCLSNCLRGLIQPFHVPGSSCLLSPMIYITVVAYTPVSALTTQQVLVQGALITADVIDEVLEILQQEIETFENKLFNCVNETDHGGSGYFLRAQDGGLSVSQPDMALPESCFMNMLWCGILALQLLPPNTSAGIVVITDGVIGVREDPILNNALAKLRDSTIACSFIQVGHGFLPHSAFGYIPHTEIMQFIATATQGSFLDQCPEVCDDSSHDMNIYHTALLVWSFQKDINPLKGYQQSMIPSPKVSETFSSGKSIGLRMPRFPNLPLQRVKHREEALQTGLFTVMAVRLREGFTIKQVTIHKSKGVIEVRLALSCAQSGQIEYVAKSQWPPTTSRRVTHVEVVMEGTYDFIHDINCPLNKMDSRSLFKTRVIKNFWQIIRSLRDADRLLVHMHSFAANPAYYVVPEGTSKGMPLFYMPPNSDTPVLAQQHVKKDESLAQFAQFWKRIALMEPRKWQRWLHTHQIAMLLMPDLPLPKHLHHPTAAGRFVSVQCKLARKN</sequence>
<evidence type="ECO:0000256" key="1">
    <source>
        <dbReference type="SAM" id="Coils"/>
    </source>
</evidence>
<dbReference type="PANTHER" id="PTHR14918">
    <property type="entry name" value="KICSTOR COMPLEX PROTEIN SZT2"/>
    <property type="match status" value="1"/>
</dbReference>
<organism evidence="2 3">
    <name type="scientific">Stichopus japonicus</name>
    <name type="common">Sea cucumber</name>
    <dbReference type="NCBI Taxonomy" id="307972"/>
    <lineage>
        <taxon>Eukaryota</taxon>
        <taxon>Metazoa</taxon>
        <taxon>Echinodermata</taxon>
        <taxon>Eleutherozoa</taxon>
        <taxon>Echinozoa</taxon>
        <taxon>Holothuroidea</taxon>
        <taxon>Aspidochirotacea</taxon>
        <taxon>Aspidochirotida</taxon>
        <taxon>Stichopodidae</taxon>
        <taxon>Apostichopus</taxon>
    </lineage>
</organism>
<gene>
    <name evidence="2" type="ORF">BSL78_02187</name>
</gene>
<reference evidence="2 3" key="1">
    <citation type="journal article" date="2017" name="PLoS Biol.">
        <title>The sea cucumber genome provides insights into morphological evolution and visceral regeneration.</title>
        <authorList>
            <person name="Zhang X."/>
            <person name="Sun L."/>
            <person name="Yuan J."/>
            <person name="Sun Y."/>
            <person name="Gao Y."/>
            <person name="Zhang L."/>
            <person name="Li S."/>
            <person name="Dai H."/>
            <person name="Hamel J.F."/>
            <person name="Liu C."/>
            <person name="Yu Y."/>
            <person name="Liu S."/>
            <person name="Lin W."/>
            <person name="Guo K."/>
            <person name="Jin S."/>
            <person name="Xu P."/>
            <person name="Storey K.B."/>
            <person name="Huan P."/>
            <person name="Zhang T."/>
            <person name="Zhou Y."/>
            <person name="Zhang J."/>
            <person name="Lin C."/>
            <person name="Li X."/>
            <person name="Xing L."/>
            <person name="Huo D."/>
            <person name="Sun M."/>
            <person name="Wang L."/>
            <person name="Mercier A."/>
            <person name="Li F."/>
            <person name="Yang H."/>
            <person name="Xiang J."/>
        </authorList>
    </citation>
    <scope>NUCLEOTIDE SEQUENCE [LARGE SCALE GENOMIC DNA]</scope>
    <source>
        <strain evidence="2">Shaxun</strain>
        <tissue evidence="2">Muscle</tissue>
    </source>
</reference>
<comment type="caution">
    <text evidence="2">The sequence shown here is derived from an EMBL/GenBank/DDBJ whole genome shotgun (WGS) entry which is preliminary data.</text>
</comment>
<evidence type="ECO:0000313" key="2">
    <source>
        <dbReference type="EMBL" id="PIK60871.1"/>
    </source>
</evidence>
<name>A0A2G8LKU7_STIJA</name>
<evidence type="ECO:0000313" key="3">
    <source>
        <dbReference type="Proteomes" id="UP000230750"/>
    </source>
</evidence>
<feature type="coiled-coil region" evidence="1">
    <location>
        <begin position="155"/>
        <end position="182"/>
    </location>
</feature>
<accession>A0A2G8LKU7</accession>